<organism evidence="2 3">
    <name type="scientific">Kitasatospora cineracea</name>
    <dbReference type="NCBI Taxonomy" id="88074"/>
    <lineage>
        <taxon>Bacteria</taxon>
        <taxon>Bacillati</taxon>
        <taxon>Actinomycetota</taxon>
        <taxon>Actinomycetes</taxon>
        <taxon>Kitasatosporales</taxon>
        <taxon>Streptomycetaceae</taxon>
        <taxon>Kitasatospora</taxon>
    </lineage>
</organism>
<feature type="region of interest" description="Disordered" evidence="1">
    <location>
        <begin position="1"/>
        <end position="55"/>
    </location>
</feature>
<reference evidence="2 3" key="1">
    <citation type="submission" date="2018-11" db="EMBL/GenBank/DDBJ databases">
        <title>Sequencing the genomes of 1000 actinobacteria strains.</title>
        <authorList>
            <person name="Klenk H.-P."/>
        </authorList>
    </citation>
    <scope>NUCLEOTIDE SEQUENCE [LARGE SCALE GENOMIC DNA]</scope>
    <source>
        <strain evidence="2 3">DSM 44780</strain>
    </source>
</reference>
<feature type="compositionally biased region" description="Low complexity" evidence="1">
    <location>
        <begin position="37"/>
        <end position="53"/>
    </location>
</feature>
<name>A0A8G1XGI5_9ACTN</name>
<protein>
    <submittedName>
        <fullName evidence="2">Uncharacterized protein</fullName>
    </submittedName>
</protein>
<evidence type="ECO:0000256" key="1">
    <source>
        <dbReference type="SAM" id="MobiDB-lite"/>
    </source>
</evidence>
<gene>
    <name evidence="2" type="ORF">EDD39_4377</name>
</gene>
<evidence type="ECO:0000313" key="2">
    <source>
        <dbReference type="EMBL" id="ROR46117.1"/>
    </source>
</evidence>
<feature type="compositionally biased region" description="Low complexity" evidence="1">
    <location>
        <begin position="9"/>
        <end position="25"/>
    </location>
</feature>
<evidence type="ECO:0000313" key="3">
    <source>
        <dbReference type="Proteomes" id="UP000267408"/>
    </source>
</evidence>
<dbReference type="Proteomes" id="UP000267408">
    <property type="component" value="Unassembled WGS sequence"/>
</dbReference>
<dbReference type="EMBL" id="RJVJ01000001">
    <property type="protein sequence ID" value="ROR46117.1"/>
    <property type="molecule type" value="Genomic_DNA"/>
</dbReference>
<dbReference type="AlphaFoldDB" id="A0A8G1XGI5"/>
<dbReference type="RefSeq" id="WP_123558488.1">
    <property type="nucleotide sequence ID" value="NZ_RJVJ01000001.1"/>
</dbReference>
<accession>A0A8G1XGI5</accession>
<comment type="caution">
    <text evidence="2">The sequence shown here is derived from an EMBL/GenBank/DDBJ whole genome shotgun (WGS) entry which is preliminary data.</text>
</comment>
<sequence>MDTRRHAVPIPSGPVGIVGRPGPRSTRSAHRVEERAPQPAAPSRGPSSSAATAVPADVELYAVLGED</sequence>
<proteinExistence type="predicted"/>